<keyword evidence="3" id="KW-0515">Mutator protein</keyword>
<name>A0ABT8FZK4_9MICO</name>
<evidence type="ECO:0000256" key="11">
    <source>
        <dbReference type="ARBA" id="ARBA00038905"/>
    </source>
</evidence>
<dbReference type="PANTHER" id="PTHR47707">
    <property type="entry name" value="8-OXO-DGTP DIPHOSPHATASE"/>
    <property type="match status" value="1"/>
</dbReference>
<feature type="domain" description="Nudix hydrolase" evidence="13">
    <location>
        <begin position="1"/>
        <end position="154"/>
    </location>
</feature>
<keyword evidence="4" id="KW-0235">DNA replication</keyword>
<keyword evidence="7 12" id="KW-0378">Hydrolase</keyword>
<reference evidence="14" key="1">
    <citation type="submission" date="2023-06" db="EMBL/GenBank/DDBJ databases">
        <title>SYSU T00b26.</title>
        <authorList>
            <person name="Gao L."/>
            <person name="Fang B.-Z."/>
            <person name="Li W.-J."/>
        </authorList>
    </citation>
    <scope>NUCLEOTIDE SEQUENCE</scope>
    <source>
        <strain evidence="14">SYSU T00b26</strain>
    </source>
</reference>
<evidence type="ECO:0000259" key="13">
    <source>
        <dbReference type="PROSITE" id="PS51462"/>
    </source>
</evidence>
<dbReference type="EC" id="3.6.1.55" evidence="11"/>
<dbReference type="InterPro" id="IPR020084">
    <property type="entry name" value="NUDIX_hydrolase_CS"/>
</dbReference>
<evidence type="ECO:0000313" key="15">
    <source>
        <dbReference type="Proteomes" id="UP001172738"/>
    </source>
</evidence>
<evidence type="ECO:0000313" key="14">
    <source>
        <dbReference type="EMBL" id="MDN4472320.1"/>
    </source>
</evidence>
<keyword evidence="6" id="KW-0227">DNA damage</keyword>
<proteinExistence type="inferred from homology"/>
<dbReference type="Pfam" id="PF00293">
    <property type="entry name" value="NUDIX"/>
    <property type="match status" value="1"/>
</dbReference>
<dbReference type="Proteomes" id="UP001172738">
    <property type="component" value="Unassembled WGS sequence"/>
</dbReference>
<dbReference type="PROSITE" id="PS51462">
    <property type="entry name" value="NUDIX"/>
    <property type="match status" value="1"/>
</dbReference>
<gene>
    <name evidence="14" type="ORF">QQX04_04865</name>
</gene>
<evidence type="ECO:0000256" key="5">
    <source>
        <dbReference type="ARBA" id="ARBA00022723"/>
    </source>
</evidence>
<evidence type="ECO:0000256" key="6">
    <source>
        <dbReference type="ARBA" id="ARBA00022763"/>
    </source>
</evidence>
<keyword evidence="8" id="KW-0460">Magnesium</keyword>
<evidence type="ECO:0000256" key="7">
    <source>
        <dbReference type="ARBA" id="ARBA00022801"/>
    </source>
</evidence>
<evidence type="ECO:0000256" key="8">
    <source>
        <dbReference type="ARBA" id="ARBA00022842"/>
    </source>
</evidence>
<keyword evidence="15" id="KW-1185">Reference proteome</keyword>
<dbReference type="GO" id="GO:0016787">
    <property type="term" value="F:hydrolase activity"/>
    <property type="evidence" value="ECO:0007669"/>
    <property type="project" value="UniProtKB-KW"/>
</dbReference>
<evidence type="ECO:0000256" key="10">
    <source>
        <dbReference type="ARBA" id="ARBA00035861"/>
    </source>
</evidence>
<evidence type="ECO:0000256" key="9">
    <source>
        <dbReference type="ARBA" id="ARBA00023204"/>
    </source>
</evidence>
<dbReference type="SUPFAM" id="SSF55811">
    <property type="entry name" value="Nudix"/>
    <property type="match status" value="1"/>
</dbReference>
<evidence type="ECO:0000256" key="1">
    <source>
        <dbReference type="ARBA" id="ARBA00001946"/>
    </source>
</evidence>
<comment type="cofactor">
    <cofactor evidence="1">
        <name>Mg(2+)</name>
        <dbReference type="ChEBI" id="CHEBI:18420"/>
    </cofactor>
</comment>
<keyword evidence="5" id="KW-0479">Metal-binding</keyword>
<evidence type="ECO:0000256" key="4">
    <source>
        <dbReference type="ARBA" id="ARBA00022705"/>
    </source>
</evidence>
<evidence type="ECO:0000256" key="2">
    <source>
        <dbReference type="ARBA" id="ARBA00005582"/>
    </source>
</evidence>
<evidence type="ECO:0000256" key="12">
    <source>
        <dbReference type="RuleBase" id="RU003476"/>
    </source>
</evidence>
<dbReference type="InterPro" id="IPR015797">
    <property type="entry name" value="NUDIX_hydrolase-like_dom_sf"/>
</dbReference>
<comment type="catalytic activity">
    <reaction evidence="10">
        <text>8-oxo-dGTP + H2O = 8-oxo-dGMP + diphosphate + H(+)</text>
        <dbReference type="Rhea" id="RHEA:31575"/>
        <dbReference type="ChEBI" id="CHEBI:15377"/>
        <dbReference type="ChEBI" id="CHEBI:15378"/>
        <dbReference type="ChEBI" id="CHEBI:33019"/>
        <dbReference type="ChEBI" id="CHEBI:63224"/>
        <dbReference type="ChEBI" id="CHEBI:77896"/>
        <dbReference type="EC" id="3.6.1.55"/>
    </reaction>
</comment>
<comment type="similarity">
    <text evidence="2 12">Belongs to the Nudix hydrolase family.</text>
</comment>
<dbReference type="InterPro" id="IPR047127">
    <property type="entry name" value="MutT-like"/>
</dbReference>
<dbReference type="InterPro" id="IPR000086">
    <property type="entry name" value="NUDIX_hydrolase_dom"/>
</dbReference>
<dbReference type="InterPro" id="IPR020476">
    <property type="entry name" value="Nudix_hydrolase"/>
</dbReference>
<dbReference type="Gene3D" id="3.90.79.10">
    <property type="entry name" value="Nucleoside Triphosphate Pyrophosphohydrolase"/>
    <property type="match status" value="1"/>
</dbReference>
<organism evidence="14 15">
    <name type="scientific">Demequina zhanjiangensis</name>
    <dbReference type="NCBI Taxonomy" id="3051659"/>
    <lineage>
        <taxon>Bacteria</taxon>
        <taxon>Bacillati</taxon>
        <taxon>Actinomycetota</taxon>
        <taxon>Actinomycetes</taxon>
        <taxon>Micrococcales</taxon>
        <taxon>Demequinaceae</taxon>
        <taxon>Demequina</taxon>
    </lineage>
</organism>
<dbReference type="EMBL" id="JAUHPV010000002">
    <property type="protein sequence ID" value="MDN4472320.1"/>
    <property type="molecule type" value="Genomic_DNA"/>
</dbReference>
<dbReference type="PANTHER" id="PTHR47707:SF1">
    <property type="entry name" value="NUDIX HYDROLASE FAMILY PROTEIN"/>
    <property type="match status" value="1"/>
</dbReference>
<protein>
    <recommendedName>
        <fullName evidence="11">8-oxo-dGTP diphosphatase</fullName>
        <ecNumber evidence="11">3.6.1.55</ecNumber>
    </recommendedName>
</protein>
<keyword evidence="9" id="KW-0234">DNA repair</keyword>
<comment type="caution">
    <text evidence="14">The sequence shown here is derived from an EMBL/GenBank/DDBJ whole genome shotgun (WGS) entry which is preliminary data.</text>
</comment>
<sequence>MVAAAITDDLEQPRLLFAARRSAPPVFAGLWEFPGGKVDEGETPEEALHRELDEELGVEVELGDEIPGPDQGILLPDGTDTGPAWELRAADADGPRLVLRVWWATLKPGEDGSLPEPKPLEDHDELRWLEPGAWRDVPWLPADTRIVEALLDDAIARLRKGFC</sequence>
<dbReference type="PRINTS" id="PR00502">
    <property type="entry name" value="NUDIXFAMILY"/>
</dbReference>
<accession>A0ABT8FZK4</accession>
<evidence type="ECO:0000256" key="3">
    <source>
        <dbReference type="ARBA" id="ARBA00022457"/>
    </source>
</evidence>
<dbReference type="PROSITE" id="PS00893">
    <property type="entry name" value="NUDIX_BOX"/>
    <property type="match status" value="1"/>
</dbReference>
<dbReference type="CDD" id="cd03425">
    <property type="entry name" value="NUDIX_MutT_NudA_like"/>
    <property type="match status" value="1"/>
</dbReference>